<comment type="caution">
    <text evidence="1">The sequence shown here is derived from an EMBL/GenBank/DDBJ whole genome shotgun (WGS) entry which is preliminary data.</text>
</comment>
<sequence>MTSLTRLGLVVLASSHGIYALPSIWAEPAQTAPWTDTRALDEAGVMHLVDCHPLEAATNSTQTWMSLVLYCANSADCNNVAHFPEARDICVMKTSNTSLDYHKWENSDWQHCYFAERGVFSWALSRFARLFPPATEVGSNSYLLREVGNTASCHADSLWKCNVGMLLQKVITNPIPSRVSVLALSAADGRQFLVDERLVLSETTQVAVGGIAALVIARSAPPCPAV</sequence>
<gene>
    <name evidence="1" type="ORF">F5144DRAFT_541459</name>
</gene>
<proteinExistence type="predicted"/>
<reference evidence="1 2" key="1">
    <citation type="journal article" date="2021" name="Nat. Commun.">
        <title>Genetic determinants of endophytism in the Arabidopsis root mycobiome.</title>
        <authorList>
            <person name="Mesny F."/>
            <person name="Miyauchi S."/>
            <person name="Thiergart T."/>
            <person name="Pickel B."/>
            <person name="Atanasova L."/>
            <person name="Karlsson M."/>
            <person name="Huettel B."/>
            <person name="Barry K.W."/>
            <person name="Haridas S."/>
            <person name="Chen C."/>
            <person name="Bauer D."/>
            <person name="Andreopoulos W."/>
            <person name="Pangilinan J."/>
            <person name="LaButti K."/>
            <person name="Riley R."/>
            <person name="Lipzen A."/>
            <person name="Clum A."/>
            <person name="Drula E."/>
            <person name="Henrissat B."/>
            <person name="Kohler A."/>
            <person name="Grigoriev I.V."/>
            <person name="Martin F.M."/>
            <person name="Hacquard S."/>
        </authorList>
    </citation>
    <scope>NUCLEOTIDE SEQUENCE [LARGE SCALE GENOMIC DNA]</scope>
    <source>
        <strain evidence="1 2">MPI-SDFR-AT-0079</strain>
    </source>
</reference>
<keyword evidence="2" id="KW-1185">Reference proteome</keyword>
<name>A0ACB7NXA9_9PEZI</name>
<evidence type="ECO:0000313" key="1">
    <source>
        <dbReference type="EMBL" id="KAH6617357.1"/>
    </source>
</evidence>
<dbReference type="EMBL" id="JAGIZQ010000007">
    <property type="protein sequence ID" value="KAH6617357.1"/>
    <property type="molecule type" value="Genomic_DNA"/>
</dbReference>
<organism evidence="1 2">
    <name type="scientific">Chaetomium tenue</name>
    <dbReference type="NCBI Taxonomy" id="1854479"/>
    <lineage>
        <taxon>Eukaryota</taxon>
        <taxon>Fungi</taxon>
        <taxon>Dikarya</taxon>
        <taxon>Ascomycota</taxon>
        <taxon>Pezizomycotina</taxon>
        <taxon>Sordariomycetes</taxon>
        <taxon>Sordariomycetidae</taxon>
        <taxon>Sordariales</taxon>
        <taxon>Chaetomiaceae</taxon>
        <taxon>Chaetomium</taxon>
    </lineage>
</organism>
<evidence type="ECO:0000313" key="2">
    <source>
        <dbReference type="Proteomes" id="UP000724584"/>
    </source>
</evidence>
<accession>A0ACB7NXA9</accession>
<protein>
    <submittedName>
        <fullName evidence="1">Uncharacterized protein</fullName>
    </submittedName>
</protein>
<dbReference type="Proteomes" id="UP000724584">
    <property type="component" value="Unassembled WGS sequence"/>
</dbReference>